<evidence type="ECO:0000256" key="1">
    <source>
        <dbReference type="SAM" id="Coils"/>
    </source>
</evidence>
<protein>
    <submittedName>
        <fullName evidence="2">Uncharacterized protein</fullName>
    </submittedName>
</protein>
<sequence length="186" mass="21737">MKGRLEVKKSKSISVITSILKDLMDISIDIVGKMDLKKKMKKKEEEEEEKEEVEEEKEEEECTVEKCVLDKAPEGAIILGRPRGKGLSHKDEFYAKKLTLWVLGVEATFLRDKKGRRDLRCICGEGFRFGSQLARHVMFEPDSRRLLCSTLHEKVVWMWESSETIYQWDTELCRHNVKNEVFLEVL</sequence>
<proteinExistence type="predicted"/>
<evidence type="ECO:0000313" key="3">
    <source>
        <dbReference type="Proteomes" id="UP000078512"/>
    </source>
</evidence>
<evidence type="ECO:0000313" key="2">
    <source>
        <dbReference type="EMBL" id="OAQ22202.1"/>
    </source>
</evidence>
<gene>
    <name evidence="2" type="ORF">K457DRAFT_131430</name>
</gene>
<organism evidence="2 3">
    <name type="scientific">Linnemannia elongata AG-77</name>
    <dbReference type="NCBI Taxonomy" id="1314771"/>
    <lineage>
        <taxon>Eukaryota</taxon>
        <taxon>Fungi</taxon>
        <taxon>Fungi incertae sedis</taxon>
        <taxon>Mucoromycota</taxon>
        <taxon>Mortierellomycotina</taxon>
        <taxon>Mortierellomycetes</taxon>
        <taxon>Mortierellales</taxon>
        <taxon>Mortierellaceae</taxon>
        <taxon>Linnemannia</taxon>
    </lineage>
</organism>
<dbReference type="Proteomes" id="UP000078512">
    <property type="component" value="Unassembled WGS sequence"/>
</dbReference>
<name>A0A197JAR4_9FUNG</name>
<dbReference type="OrthoDB" id="10606051at2759"/>
<keyword evidence="3" id="KW-1185">Reference proteome</keyword>
<reference evidence="2 3" key="1">
    <citation type="submission" date="2016-05" db="EMBL/GenBank/DDBJ databases">
        <title>Genome sequencing reveals origins of a unique bacterial endosymbiosis in the earliest lineages of terrestrial Fungi.</title>
        <authorList>
            <consortium name="DOE Joint Genome Institute"/>
            <person name="Uehling J."/>
            <person name="Gryganskyi A."/>
            <person name="Hameed K."/>
            <person name="Tschaplinski T."/>
            <person name="Misztal P."/>
            <person name="Wu S."/>
            <person name="Desiro A."/>
            <person name="Vande Pol N."/>
            <person name="Du Z.-Y."/>
            <person name="Zienkiewicz A."/>
            <person name="Zienkiewicz K."/>
            <person name="Morin E."/>
            <person name="Tisserant E."/>
            <person name="Splivallo R."/>
            <person name="Hainaut M."/>
            <person name="Henrissat B."/>
            <person name="Ohm R."/>
            <person name="Kuo A."/>
            <person name="Yan J."/>
            <person name="Lipzen A."/>
            <person name="Nolan M."/>
            <person name="Labutti K."/>
            <person name="Barry K."/>
            <person name="Goldstein A."/>
            <person name="Labbe J."/>
            <person name="Schadt C."/>
            <person name="Tuskan G."/>
            <person name="Grigoriev I."/>
            <person name="Martin F."/>
            <person name="Vilgalys R."/>
            <person name="Bonito G."/>
        </authorList>
    </citation>
    <scope>NUCLEOTIDE SEQUENCE [LARGE SCALE GENOMIC DNA]</scope>
    <source>
        <strain evidence="2 3">AG-77</strain>
    </source>
</reference>
<keyword evidence="1" id="KW-0175">Coiled coil</keyword>
<dbReference type="AlphaFoldDB" id="A0A197JAR4"/>
<dbReference type="EMBL" id="KV442201">
    <property type="protein sequence ID" value="OAQ22202.1"/>
    <property type="molecule type" value="Genomic_DNA"/>
</dbReference>
<accession>A0A197JAR4</accession>
<feature type="coiled-coil region" evidence="1">
    <location>
        <begin position="33"/>
        <end position="70"/>
    </location>
</feature>